<dbReference type="AlphaFoldDB" id="A0A225VB31"/>
<dbReference type="Proteomes" id="UP000198211">
    <property type="component" value="Unassembled WGS sequence"/>
</dbReference>
<sequence length="62" mass="7113">MRYRDPNCLNLTRSNFVLFTVDRCIIDGCSKLTPYKGLCLGQGGGRRCNVVGCHKFRQIRDF</sequence>
<protein>
    <submittedName>
        <fullName evidence="1">Uncharacterized protein</fullName>
    </submittedName>
</protein>
<dbReference type="EMBL" id="NBNE01006351">
    <property type="protein sequence ID" value="OWZ02159.1"/>
    <property type="molecule type" value="Genomic_DNA"/>
</dbReference>
<gene>
    <name evidence="1" type="ORF">PHMEG_00026323</name>
</gene>
<organism evidence="1 2">
    <name type="scientific">Phytophthora megakarya</name>
    <dbReference type="NCBI Taxonomy" id="4795"/>
    <lineage>
        <taxon>Eukaryota</taxon>
        <taxon>Sar</taxon>
        <taxon>Stramenopiles</taxon>
        <taxon>Oomycota</taxon>
        <taxon>Peronosporomycetes</taxon>
        <taxon>Peronosporales</taxon>
        <taxon>Peronosporaceae</taxon>
        <taxon>Phytophthora</taxon>
    </lineage>
</organism>
<comment type="caution">
    <text evidence="1">The sequence shown here is derived from an EMBL/GenBank/DDBJ whole genome shotgun (WGS) entry which is preliminary data.</text>
</comment>
<keyword evidence="2" id="KW-1185">Reference proteome</keyword>
<proteinExistence type="predicted"/>
<name>A0A225VB31_9STRA</name>
<accession>A0A225VB31</accession>
<reference evidence="2" key="1">
    <citation type="submission" date="2017-03" db="EMBL/GenBank/DDBJ databases">
        <title>Phytopthora megakarya and P. palmivora, two closely related causual agents of cacao black pod achieved similar genome size and gene model numbers by different mechanisms.</title>
        <authorList>
            <person name="Ali S."/>
            <person name="Shao J."/>
            <person name="Larry D.J."/>
            <person name="Kronmiller B."/>
            <person name="Shen D."/>
            <person name="Strem M.D."/>
            <person name="Melnick R.L."/>
            <person name="Guiltinan M.J."/>
            <person name="Tyler B.M."/>
            <person name="Meinhardt L.W."/>
            <person name="Bailey B.A."/>
        </authorList>
    </citation>
    <scope>NUCLEOTIDE SEQUENCE [LARGE SCALE GENOMIC DNA]</scope>
    <source>
        <strain evidence="2">zdho120</strain>
    </source>
</reference>
<evidence type="ECO:0000313" key="2">
    <source>
        <dbReference type="Proteomes" id="UP000198211"/>
    </source>
</evidence>
<evidence type="ECO:0000313" key="1">
    <source>
        <dbReference type="EMBL" id="OWZ02159.1"/>
    </source>
</evidence>